<evidence type="ECO:0000256" key="11">
    <source>
        <dbReference type="ARBA" id="ARBA00023002"/>
    </source>
</evidence>
<evidence type="ECO:0000256" key="3">
    <source>
        <dbReference type="ARBA" id="ARBA00022559"/>
    </source>
</evidence>
<evidence type="ECO:0000256" key="13">
    <source>
        <dbReference type="SAM" id="MobiDB-lite"/>
    </source>
</evidence>
<dbReference type="EMBL" id="CAKOAT010049822">
    <property type="protein sequence ID" value="CAH8295817.1"/>
    <property type="molecule type" value="Genomic_DNA"/>
</dbReference>
<feature type="domain" description="FAD-binding FR-type" evidence="16">
    <location>
        <begin position="539"/>
        <end position="666"/>
    </location>
</feature>
<dbReference type="Pfam" id="PF08022">
    <property type="entry name" value="FAD_binding_8"/>
    <property type="match status" value="1"/>
</dbReference>
<keyword evidence="18" id="KW-1185">Reference proteome</keyword>
<keyword evidence="12 14" id="KW-0472">Membrane</keyword>
<dbReference type="Pfam" id="PF08414">
    <property type="entry name" value="NADPH_Ox"/>
    <property type="match status" value="1"/>
</dbReference>
<feature type="transmembrane region" description="Helical" evidence="14">
    <location>
        <begin position="489"/>
        <end position="510"/>
    </location>
</feature>
<dbReference type="GO" id="GO:0046872">
    <property type="term" value="F:metal ion binding"/>
    <property type="evidence" value="ECO:0007669"/>
    <property type="project" value="UniProtKB-KW"/>
</dbReference>
<dbReference type="InterPro" id="IPR039261">
    <property type="entry name" value="FNR_nucleotide-bd"/>
</dbReference>
<sequence>MQTLGLENATTIYRRQSSARIGDKEYAEISLDTNSLKPCEDPGKSLLRQGHSRKNSTISVLKRLASSLPSELRRVASSGSLTPPETKPPRRRLKSSTELALKGLKFITKVDGVAGWPRVEEVFDKITETTSGLLDRSNFGDCIGIKSREFAKALFGALARRQNIGGDKISKDQLKLFWEQINHQDFDSRLQIFFDMADRDLDGRLNEEEVKEIIALSASANNLEKFSEQADEFAALIMETLDPYYCGYIMVYDLKVLLLQGPAEAGKEDNGTEVSNLLAQQLAVLQSRNRGKRLYDGIKYFVLDHWKRVWVMALWIAVMAGLFMWKSMEYRNRTAYQVMGTCVCIAKGAGETLKLNMAIVLLPVCRNTITWLRTKTKLGVVVPFDDNLNFHKVIAIAISIGVVIHATAHLACDFPRLIAADEETYKPMEQYFGVQPKSYVEFLKSVEVVTGTSMVILMTITFTLATSLFRRNKLESLPKPLKKITGFNAFWYTHHLFVIVYTLLVVHGYYVYLIKTWYRKTTWMYLMVPVILYLSERLVRSLRSRIESVKLLKVALLPGNVLSLHMSRPDNFRYKSGQYMYLKCSEVSSLQWHPFSITSAPGDDYLSVHIRGLGDWTRRLREIFEEVCATPTPVKAGLIRANFRNEDIRSLPKLLIHGPYGAPSQDFKNFEVVLLVGLGIGATPMISIIKDIINNLKVTTGDEEEGRGSNRITPPSISPASKSEVFKTKKAYFYWSTKEQETFDWFRNVLDDVAEADDNNVIELHNYCTSIHEEGDARSALITMLQSLYHAKHGRDPVSGTRVMSHFARPKWRSIYKRIAVKNPNTRVGVFYCGTPGAVKEQQDLAKEFSQTSTKFCFHKENF</sequence>
<keyword evidence="4" id="KW-0285">Flavoprotein</keyword>
<comment type="caution">
    <text evidence="17">The sequence shown here is derived from an EMBL/GenBank/DDBJ whole genome shotgun (WGS) entry which is preliminary data.</text>
</comment>
<proteinExistence type="inferred from homology"/>
<dbReference type="InterPro" id="IPR013112">
    <property type="entry name" value="FAD-bd_8"/>
</dbReference>
<feature type="domain" description="EF-hand" evidence="15">
    <location>
        <begin position="185"/>
        <end position="220"/>
    </location>
</feature>
<dbReference type="InterPro" id="IPR017938">
    <property type="entry name" value="Riboflavin_synthase-like_b-brl"/>
</dbReference>
<dbReference type="InterPro" id="IPR002048">
    <property type="entry name" value="EF_hand_dom"/>
</dbReference>
<dbReference type="FunFam" id="2.40.30.10:FF:000019">
    <property type="entry name" value="Respiratory burst oxidase homolog A"/>
    <property type="match status" value="1"/>
</dbReference>
<keyword evidence="9" id="KW-0521">NADP</keyword>
<feature type="region of interest" description="Disordered" evidence="13">
    <location>
        <begin position="73"/>
        <end position="94"/>
    </location>
</feature>
<evidence type="ECO:0000259" key="15">
    <source>
        <dbReference type="PROSITE" id="PS50222"/>
    </source>
</evidence>
<dbReference type="InterPro" id="IPR017927">
    <property type="entry name" value="FAD-bd_FR_type"/>
</dbReference>
<gene>
    <name evidence="17" type="ORF">ERUC_LOCUS1929</name>
</gene>
<dbReference type="PANTHER" id="PTHR11972">
    <property type="entry name" value="NADPH OXIDASE"/>
    <property type="match status" value="1"/>
</dbReference>
<keyword evidence="10 14" id="KW-1133">Transmembrane helix</keyword>
<keyword evidence="8" id="KW-0106">Calcium</keyword>
<evidence type="ECO:0000256" key="14">
    <source>
        <dbReference type="SAM" id="Phobius"/>
    </source>
</evidence>
<dbReference type="SFLD" id="SFLDG01169">
    <property type="entry name" value="NADPH_oxidase_subgroup_(NOX)"/>
    <property type="match status" value="1"/>
</dbReference>
<evidence type="ECO:0000313" key="18">
    <source>
        <dbReference type="Proteomes" id="UP001642260"/>
    </source>
</evidence>
<evidence type="ECO:0000256" key="10">
    <source>
        <dbReference type="ARBA" id="ARBA00022989"/>
    </source>
</evidence>
<organism evidence="17 18">
    <name type="scientific">Eruca vesicaria subsp. sativa</name>
    <name type="common">Garden rocket</name>
    <name type="synonym">Eruca sativa</name>
    <dbReference type="NCBI Taxonomy" id="29727"/>
    <lineage>
        <taxon>Eukaryota</taxon>
        <taxon>Viridiplantae</taxon>
        <taxon>Streptophyta</taxon>
        <taxon>Embryophyta</taxon>
        <taxon>Tracheophyta</taxon>
        <taxon>Spermatophyta</taxon>
        <taxon>Magnoliopsida</taxon>
        <taxon>eudicotyledons</taxon>
        <taxon>Gunneridae</taxon>
        <taxon>Pentapetalae</taxon>
        <taxon>rosids</taxon>
        <taxon>malvids</taxon>
        <taxon>Brassicales</taxon>
        <taxon>Brassicaceae</taxon>
        <taxon>Brassiceae</taxon>
        <taxon>Eruca</taxon>
    </lineage>
</organism>
<dbReference type="PANTHER" id="PTHR11972:SF154">
    <property type="entry name" value="RESPIRATORY BURST OXIDASE HOMOLOG PROTEIN A"/>
    <property type="match status" value="1"/>
</dbReference>
<name>A0ABC8IRL3_ERUVS</name>
<comment type="similarity">
    <text evidence="2">Belongs to the RBOH (TC 5.B.1.3) family.</text>
</comment>
<dbReference type="Pfam" id="PF08030">
    <property type="entry name" value="NAD_binding_6"/>
    <property type="match status" value="1"/>
</dbReference>
<protein>
    <submittedName>
        <fullName evidence="17">Uncharacterized protein</fullName>
    </submittedName>
</protein>
<dbReference type="GO" id="GO:0016020">
    <property type="term" value="C:membrane"/>
    <property type="evidence" value="ECO:0007669"/>
    <property type="project" value="UniProtKB-SubCell"/>
</dbReference>
<dbReference type="InterPro" id="IPR000778">
    <property type="entry name" value="Cyt_b245_heavy_chain"/>
</dbReference>
<accession>A0ABC8IRL3</accession>
<evidence type="ECO:0000256" key="2">
    <source>
        <dbReference type="ARBA" id="ARBA00007975"/>
    </source>
</evidence>
<dbReference type="Pfam" id="PF01794">
    <property type="entry name" value="Ferric_reduct"/>
    <property type="match status" value="1"/>
</dbReference>
<keyword evidence="6" id="KW-0479">Metal-binding</keyword>
<dbReference type="InterPro" id="IPR013130">
    <property type="entry name" value="Fe3_Rdtase_TM_dom"/>
</dbReference>
<evidence type="ECO:0000256" key="12">
    <source>
        <dbReference type="ARBA" id="ARBA00023136"/>
    </source>
</evidence>
<comment type="subcellular location">
    <subcellularLocation>
        <location evidence="1">Membrane</location>
        <topology evidence="1">Multi-pass membrane protein</topology>
    </subcellularLocation>
</comment>
<evidence type="ECO:0000256" key="9">
    <source>
        <dbReference type="ARBA" id="ARBA00022857"/>
    </source>
</evidence>
<reference evidence="17 18" key="1">
    <citation type="submission" date="2022-03" db="EMBL/GenBank/DDBJ databases">
        <authorList>
            <person name="Macdonald S."/>
            <person name="Ahmed S."/>
            <person name="Newling K."/>
        </authorList>
    </citation>
    <scope>NUCLEOTIDE SEQUENCE [LARGE SCALE GENOMIC DNA]</scope>
</reference>
<evidence type="ECO:0000256" key="5">
    <source>
        <dbReference type="ARBA" id="ARBA00022692"/>
    </source>
</evidence>
<dbReference type="Gene3D" id="1.10.238.10">
    <property type="entry name" value="EF-hand"/>
    <property type="match status" value="1"/>
</dbReference>
<dbReference type="PRINTS" id="PR00466">
    <property type="entry name" value="GP91PHOX"/>
</dbReference>
<dbReference type="Gene3D" id="2.40.30.10">
    <property type="entry name" value="Translation factors"/>
    <property type="match status" value="1"/>
</dbReference>
<dbReference type="SUPFAM" id="SSF47473">
    <property type="entry name" value="EF-hand"/>
    <property type="match status" value="1"/>
</dbReference>
<evidence type="ECO:0000256" key="4">
    <source>
        <dbReference type="ARBA" id="ARBA00022630"/>
    </source>
</evidence>
<dbReference type="CDD" id="cd06186">
    <property type="entry name" value="NOX_Duox_like_FAD_NADP"/>
    <property type="match status" value="1"/>
</dbReference>
<keyword evidence="11" id="KW-0560">Oxidoreductase</keyword>
<evidence type="ECO:0000256" key="6">
    <source>
        <dbReference type="ARBA" id="ARBA00022723"/>
    </source>
</evidence>
<dbReference type="PROSITE" id="PS51384">
    <property type="entry name" value="FAD_FR"/>
    <property type="match status" value="1"/>
</dbReference>
<feature type="transmembrane region" description="Helical" evidence="14">
    <location>
        <begin position="309"/>
        <end position="325"/>
    </location>
</feature>
<dbReference type="SUPFAM" id="SSF52343">
    <property type="entry name" value="Ferredoxin reductase-like, C-terminal NADP-linked domain"/>
    <property type="match status" value="1"/>
</dbReference>
<dbReference type="AlphaFoldDB" id="A0ABC8IRL3"/>
<evidence type="ECO:0000313" key="17">
    <source>
        <dbReference type="EMBL" id="CAH8295817.1"/>
    </source>
</evidence>
<keyword evidence="5 14" id="KW-0812">Transmembrane</keyword>
<dbReference type="Proteomes" id="UP001642260">
    <property type="component" value="Unassembled WGS sequence"/>
</dbReference>
<feature type="transmembrane region" description="Helical" evidence="14">
    <location>
        <begin position="448"/>
        <end position="469"/>
    </location>
</feature>
<evidence type="ECO:0000256" key="7">
    <source>
        <dbReference type="ARBA" id="ARBA00022827"/>
    </source>
</evidence>
<keyword evidence="3" id="KW-0575">Peroxidase</keyword>
<evidence type="ECO:0000259" key="16">
    <source>
        <dbReference type="PROSITE" id="PS51384"/>
    </source>
</evidence>
<dbReference type="InterPro" id="IPR013121">
    <property type="entry name" value="Fe_red_NAD-bd_6"/>
</dbReference>
<dbReference type="InterPro" id="IPR050369">
    <property type="entry name" value="RBOH/FRE"/>
</dbReference>
<dbReference type="InterPro" id="IPR013623">
    <property type="entry name" value="NADPH_Ox"/>
</dbReference>
<dbReference type="Gene3D" id="3.40.50.80">
    <property type="entry name" value="Nucleotide-binding domain of ferredoxin-NADP reductase (FNR) module"/>
    <property type="match status" value="1"/>
</dbReference>
<keyword evidence="7" id="KW-0274">FAD</keyword>
<dbReference type="InterPro" id="IPR011992">
    <property type="entry name" value="EF-hand-dom_pair"/>
</dbReference>
<evidence type="ECO:0000256" key="1">
    <source>
        <dbReference type="ARBA" id="ARBA00004141"/>
    </source>
</evidence>
<evidence type="ECO:0000256" key="8">
    <source>
        <dbReference type="ARBA" id="ARBA00022837"/>
    </source>
</evidence>
<dbReference type="SUPFAM" id="SSF63380">
    <property type="entry name" value="Riboflavin synthase domain-like"/>
    <property type="match status" value="1"/>
</dbReference>
<dbReference type="GO" id="GO:0004601">
    <property type="term" value="F:peroxidase activity"/>
    <property type="evidence" value="ECO:0007669"/>
    <property type="project" value="UniProtKB-KW"/>
</dbReference>
<dbReference type="PROSITE" id="PS50222">
    <property type="entry name" value="EF_HAND_2"/>
    <property type="match status" value="1"/>
</dbReference>